<name>A7F5H8_SCLS1</name>
<dbReference type="KEGG" id="ssl:SS1G_12856"/>
<reference evidence="3" key="1">
    <citation type="journal article" date="2011" name="PLoS Genet.">
        <title>Genomic analysis of the necrotrophic fungal pathogens Sclerotinia sclerotiorum and Botrytis cinerea.</title>
        <authorList>
            <person name="Amselem J."/>
            <person name="Cuomo C.A."/>
            <person name="van Kan J.A."/>
            <person name="Viaud M."/>
            <person name="Benito E.P."/>
            <person name="Couloux A."/>
            <person name="Coutinho P.M."/>
            <person name="de Vries R.P."/>
            <person name="Dyer P.S."/>
            <person name="Fillinger S."/>
            <person name="Fournier E."/>
            <person name="Gout L."/>
            <person name="Hahn M."/>
            <person name="Kohn L."/>
            <person name="Lapalu N."/>
            <person name="Plummer K.M."/>
            <person name="Pradier J.M."/>
            <person name="Quevillon E."/>
            <person name="Sharon A."/>
            <person name="Simon A."/>
            <person name="ten Have A."/>
            <person name="Tudzynski B."/>
            <person name="Tudzynski P."/>
            <person name="Wincker P."/>
            <person name="Andrew M."/>
            <person name="Anthouard V."/>
            <person name="Beever R.E."/>
            <person name="Beffa R."/>
            <person name="Benoit I."/>
            <person name="Bouzid O."/>
            <person name="Brault B."/>
            <person name="Chen Z."/>
            <person name="Choquer M."/>
            <person name="Collemare J."/>
            <person name="Cotton P."/>
            <person name="Danchin E.G."/>
            <person name="Da Silva C."/>
            <person name="Gautier A."/>
            <person name="Giraud C."/>
            <person name="Giraud T."/>
            <person name="Gonzalez C."/>
            <person name="Grossetete S."/>
            <person name="Guldener U."/>
            <person name="Henrissat B."/>
            <person name="Howlett B.J."/>
            <person name="Kodira C."/>
            <person name="Kretschmer M."/>
            <person name="Lappartient A."/>
            <person name="Leroch M."/>
            <person name="Levis C."/>
            <person name="Mauceli E."/>
            <person name="Neuveglise C."/>
            <person name="Oeser B."/>
            <person name="Pearson M."/>
            <person name="Poulain J."/>
            <person name="Poussereau N."/>
            <person name="Quesneville H."/>
            <person name="Rascle C."/>
            <person name="Schumacher J."/>
            <person name="Segurens B."/>
            <person name="Sexton A."/>
            <person name="Silva E."/>
            <person name="Sirven C."/>
            <person name="Soanes D.M."/>
            <person name="Talbot N.J."/>
            <person name="Templeton M."/>
            <person name="Yandava C."/>
            <person name="Yarden O."/>
            <person name="Zeng Q."/>
            <person name="Rollins J.A."/>
            <person name="Lebrun M.H."/>
            <person name="Dickman M."/>
        </authorList>
    </citation>
    <scope>NUCLEOTIDE SEQUENCE [LARGE SCALE GENOMIC DNA]</scope>
    <source>
        <strain evidence="3">ATCC 18683 / 1980 / Ss-1</strain>
    </source>
</reference>
<dbReference type="Proteomes" id="UP000001312">
    <property type="component" value="Unassembled WGS sequence"/>
</dbReference>
<dbReference type="GeneID" id="5482344"/>
<evidence type="ECO:0000313" key="3">
    <source>
        <dbReference type="Proteomes" id="UP000001312"/>
    </source>
</evidence>
<protein>
    <submittedName>
        <fullName evidence="2">Uncharacterized protein</fullName>
    </submittedName>
</protein>
<dbReference type="EMBL" id="CH476642">
    <property type="protein sequence ID" value="EDN97999.1"/>
    <property type="molecule type" value="Genomic_DNA"/>
</dbReference>
<gene>
    <name evidence="2" type="ORF">SS1G_12856</name>
</gene>
<feature type="signal peptide" evidence="1">
    <location>
        <begin position="1"/>
        <end position="25"/>
    </location>
</feature>
<keyword evidence="1" id="KW-0732">Signal</keyword>
<proteinExistence type="predicted"/>
<feature type="chain" id="PRO_5002706500" evidence="1">
    <location>
        <begin position="26"/>
        <end position="160"/>
    </location>
</feature>
<organism evidence="2 3">
    <name type="scientific">Sclerotinia sclerotiorum (strain ATCC 18683 / 1980 / Ss-1)</name>
    <name type="common">White mold</name>
    <name type="synonym">Whetzelinia sclerotiorum</name>
    <dbReference type="NCBI Taxonomy" id="665079"/>
    <lineage>
        <taxon>Eukaryota</taxon>
        <taxon>Fungi</taxon>
        <taxon>Dikarya</taxon>
        <taxon>Ascomycota</taxon>
        <taxon>Pezizomycotina</taxon>
        <taxon>Leotiomycetes</taxon>
        <taxon>Helotiales</taxon>
        <taxon>Sclerotiniaceae</taxon>
        <taxon>Sclerotinia</taxon>
    </lineage>
</organism>
<sequence length="160" mass="18416">MPDTDNYILKRSGWLLLLFMTRASATMFHQCACTNFLIRDLENAPPSSQISPRDRRCESCKRRSKRKNLRWERRARMRGTRTPIGTLMWKEEKSKERIKVVVKEVVLGGMVAAGCLALWKMRGVWGWWGVPAGFGVWGAFGMEGFREDDGEDDDGEGDWL</sequence>
<evidence type="ECO:0000256" key="1">
    <source>
        <dbReference type="SAM" id="SignalP"/>
    </source>
</evidence>
<dbReference type="AlphaFoldDB" id="A7F5H8"/>
<dbReference type="InParanoid" id="A7F5H8"/>
<accession>A7F5H8</accession>
<keyword evidence="3" id="KW-1185">Reference proteome</keyword>
<dbReference type="RefSeq" id="XP_001586278.1">
    <property type="nucleotide sequence ID" value="XM_001586228.1"/>
</dbReference>
<evidence type="ECO:0000313" key="2">
    <source>
        <dbReference type="EMBL" id="EDN97999.1"/>
    </source>
</evidence>